<dbReference type="Proteomes" id="UP001598130">
    <property type="component" value="Unassembled WGS sequence"/>
</dbReference>
<evidence type="ECO:0000259" key="6">
    <source>
        <dbReference type="PROSITE" id="PS51007"/>
    </source>
</evidence>
<sequence length="125" mass="13126">MITLSRRPGGSIMYFGLLVLTLLAVPAAAAAGENPLPASQARGHALARSVCASCHAVETKGASPNAKAPPFRDLAGRHVPLTLQRRLADIAETGHYDMPPINLHADEVQDVVAYINSLEPPAAAR</sequence>
<keyword evidence="2 4" id="KW-0479">Metal-binding</keyword>
<evidence type="ECO:0000313" key="8">
    <source>
        <dbReference type="Proteomes" id="UP001598130"/>
    </source>
</evidence>
<evidence type="ECO:0000256" key="3">
    <source>
        <dbReference type="ARBA" id="ARBA00023004"/>
    </source>
</evidence>
<comment type="caution">
    <text evidence="7">The sequence shown here is derived from an EMBL/GenBank/DDBJ whole genome shotgun (WGS) entry which is preliminary data.</text>
</comment>
<dbReference type="EMBL" id="JAOTJD010000034">
    <property type="protein sequence ID" value="MFD3265500.1"/>
    <property type="molecule type" value="Genomic_DNA"/>
</dbReference>
<dbReference type="PROSITE" id="PS51007">
    <property type="entry name" value="CYTC"/>
    <property type="match status" value="1"/>
</dbReference>
<feature type="signal peptide" evidence="5">
    <location>
        <begin position="1"/>
        <end position="31"/>
    </location>
</feature>
<evidence type="ECO:0000256" key="2">
    <source>
        <dbReference type="ARBA" id="ARBA00022723"/>
    </source>
</evidence>
<reference evidence="7 8" key="1">
    <citation type="submission" date="2022-09" db="EMBL/GenBank/DDBJ databases">
        <title>New species of Phenylobacterium.</title>
        <authorList>
            <person name="Mieszkin S."/>
        </authorList>
    </citation>
    <scope>NUCLEOTIDE SEQUENCE [LARGE SCALE GENOMIC DNA]</scope>
    <source>
        <strain evidence="7 8">HK31-G</strain>
    </source>
</reference>
<evidence type="ECO:0000256" key="1">
    <source>
        <dbReference type="ARBA" id="ARBA00022617"/>
    </source>
</evidence>
<keyword evidence="3 4" id="KW-0408">Iron</keyword>
<feature type="domain" description="Cytochrome c" evidence="6">
    <location>
        <begin position="38"/>
        <end position="119"/>
    </location>
</feature>
<accession>A0ABW6CQZ8</accession>
<keyword evidence="1 4" id="KW-0349">Heme</keyword>
<evidence type="ECO:0000256" key="4">
    <source>
        <dbReference type="PROSITE-ProRule" id="PRU00433"/>
    </source>
</evidence>
<dbReference type="InterPro" id="IPR036909">
    <property type="entry name" value="Cyt_c-like_dom_sf"/>
</dbReference>
<feature type="chain" id="PRO_5047109608" evidence="5">
    <location>
        <begin position="32"/>
        <end position="125"/>
    </location>
</feature>
<dbReference type="Pfam" id="PF13442">
    <property type="entry name" value="Cytochrome_CBB3"/>
    <property type="match status" value="1"/>
</dbReference>
<proteinExistence type="predicted"/>
<keyword evidence="5" id="KW-0732">Signal</keyword>
<dbReference type="InterPro" id="IPR009056">
    <property type="entry name" value="Cyt_c-like_dom"/>
</dbReference>
<keyword evidence="8" id="KW-1185">Reference proteome</keyword>
<name>A0ABW6CQZ8_9CAUL</name>
<gene>
    <name evidence="7" type="ORF">OCL97_16200</name>
</gene>
<dbReference type="RefSeq" id="WP_377370915.1">
    <property type="nucleotide sequence ID" value="NZ_JAOTJD010000034.1"/>
</dbReference>
<evidence type="ECO:0000313" key="7">
    <source>
        <dbReference type="EMBL" id="MFD3265500.1"/>
    </source>
</evidence>
<protein>
    <submittedName>
        <fullName evidence="7">C-type cytochrome</fullName>
    </submittedName>
</protein>
<evidence type="ECO:0000256" key="5">
    <source>
        <dbReference type="SAM" id="SignalP"/>
    </source>
</evidence>
<organism evidence="7 8">
    <name type="scientific">Phenylobacterium ferrooxidans</name>
    <dbReference type="NCBI Taxonomy" id="2982689"/>
    <lineage>
        <taxon>Bacteria</taxon>
        <taxon>Pseudomonadati</taxon>
        <taxon>Pseudomonadota</taxon>
        <taxon>Alphaproteobacteria</taxon>
        <taxon>Caulobacterales</taxon>
        <taxon>Caulobacteraceae</taxon>
        <taxon>Phenylobacterium</taxon>
    </lineage>
</organism>
<dbReference type="Gene3D" id="1.10.760.10">
    <property type="entry name" value="Cytochrome c-like domain"/>
    <property type="match status" value="1"/>
</dbReference>
<dbReference type="SUPFAM" id="SSF46626">
    <property type="entry name" value="Cytochrome c"/>
    <property type="match status" value="1"/>
</dbReference>